<organism evidence="1 2">
    <name type="scientific">Ramularia collo-cygni</name>
    <dbReference type="NCBI Taxonomy" id="112498"/>
    <lineage>
        <taxon>Eukaryota</taxon>
        <taxon>Fungi</taxon>
        <taxon>Dikarya</taxon>
        <taxon>Ascomycota</taxon>
        <taxon>Pezizomycotina</taxon>
        <taxon>Dothideomycetes</taxon>
        <taxon>Dothideomycetidae</taxon>
        <taxon>Mycosphaerellales</taxon>
        <taxon>Mycosphaerellaceae</taxon>
        <taxon>Ramularia</taxon>
    </lineage>
</organism>
<evidence type="ECO:0000313" key="1">
    <source>
        <dbReference type="EMBL" id="CZT23016.1"/>
    </source>
</evidence>
<sequence length="154" mass="16944">MATTLEILYGSLITITGPRNEPDIIHARINCSVGGENYAIHPELFSSDPVSIQAYFPNTLKLQLEFYFAGNDTSAEDGIKFGLWLGEMAKMAKAMKFSRPCQIYMAVTDKNYPYCSRTAYYVALGKKADLSDDPATTIICHKGSLVMVGQTNVA</sequence>
<dbReference type="EMBL" id="FJUY01000015">
    <property type="protein sequence ID" value="CZT23016.1"/>
    <property type="molecule type" value="Genomic_DNA"/>
</dbReference>
<keyword evidence="2" id="KW-1185">Reference proteome</keyword>
<evidence type="ECO:0000313" key="2">
    <source>
        <dbReference type="Proteomes" id="UP000225277"/>
    </source>
</evidence>
<protein>
    <submittedName>
        <fullName evidence="1">Uncharacterized protein</fullName>
    </submittedName>
</protein>
<dbReference type="Proteomes" id="UP000225277">
    <property type="component" value="Unassembled WGS sequence"/>
</dbReference>
<proteinExistence type="predicted"/>
<dbReference type="RefSeq" id="XP_023629740.1">
    <property type="nucleotide sequence ID" value="XM_023773972.1"/>
</dbReference>
<accession>A0A2D3V0V3</accession>
<dbReference type="AlphaFoldDB" id="A0A2D3V0V3"/>
<dbReference type="GeneID" id="35603808"/>
<gene>
    <name evidence="1" type="ORF">RCC_08726</name>
</gene>
<reference evidence="1 2" key="1">
    <citation type="submission" date="2016-03" db="EMBL/GenBank/DDBJ databases">
        <authorList>
            <person name="Ploux O."/>
        </authorList>
    </citation>
    <scope>NUCLEOTIDE SEQUENCE [LARGE SCALE GENOMIC DNA]</scope>
    <source>
        <strain evidence="1 2">URUG2</strain>
    </source>
</reference>
<name>A0A2D3V0V3_9PEZI</name>